<gene>
    <name evidence="5" type="ORF">BN201_0063</name>
</gene>
<dbReference type="Pfam" id="PF13392">
    <property type="entry name" value="HNH_3"/>
    <property type="match status" value="1"/>
</dbReference>
<dbReference type="GO" id="GO:0003677">
    <property type="term" value="F:DNA binding"/>
    <property type="evidence" value="ECO:0007669"/>
    <property type="project" value="UniProtKB-KW"/>
</dbReference>
<keyword evidence="2" id="KW-0238">DNA-binding</keyword>
<feature type="domain" description="AP2/ERF" evidence="4">
    <location>
        <begin position="123"/>
        <end position="179"/>
    </location>
</feature>
<dbReference type="InterPro" id="IPR001471">
    <property type="entry name" value="AP2/ERF_dom"/>
</dbReference>
<dbReference type="Gene3D" id="3.30.730.10">
    <property type="entry name" value="AP2/ERF domain"/>
    <property type="match status" value="1"/>
</dbReference>
<dbReference type="SUPFAM" id="SSF54060">
    <property type="entry name" value="His-Me finger endonucleases"/>
    <property type="match status" value="1"/>
</dbReference>
<evidence type="ECO:0000256" key="1">
    <source>
        <dbReference type="ARBA" id="ARBA00023015"/>
    </source>
</evidence>
<dbReference type="RefSeq" id="YP_009118746.1">
    <property type="nucleotide sequence ID" value="NC_025425.1"/>
</dbReference>
<sequence>MSPMLKYEVIHKTPEDKRLYDLYHSRFYYDDGFLRWKIHPHRKGVINGLAGSDTPDGYRIVWTGERYERMHRVIYHMFHGHCPKYIDHKDRDRYNSRIENLRETTSKQNNMNMSKTKCKTYSKYKGVSFNKNKGYWTGAIMLDGKSIHLGYFPSEIGAAYAYNLAALKHFGDRSCINEIDDIEYAKSEYGKKLQKAASSRHRYVYKVPKQGNYGAKVRGVYIGRFDTEDDAARAVNAYIIENELDIELNEV</sequence>
<keyword evidence="5" id="KW-0255">Endonuclease</keyword>
<dbReference type="PROSITE" id="PS51032">
    <property type="entry name" value="AP2_ERF"/>
    <property type="match status" value="1"/>
</dbReference>
<dbReference type="InterPro" id="IPR044925">
    <property type="entry name" value="His-Me_finger_sf"/>
</dbReference>
<evidence type="ECO:0000313" key="5">
    <source>
        <dbReference type="EMBL" id="CEO90666.1"/>
    </source>
</evidence>
<dbReference type="Gene3D" id="3.90.75.20">
    <property type="match status" value="1"/>
</dbReference>
<keyword evidence="1" id="KW-0805">Transcription regulation</keyword>
<reference evidence="5 6" key="1">
    <citation type="submission" date="2012-08" db="EMBL/GenBank/DDBJ databases">
        <title>Selection and characterization of a candidate therapeutic bacteriophage that lyses the German Escherichia coli O104:H4 outbreak strain.</title>
        <authorList>
            <person name="Merabishvilli M."/>
            <person name="De Vos D."/>
            <person name="Verbeken G."/>
            <person name="Kropinski A."/>
            <person name="Vandenheuvel D."/>
            <person name="Lavigne R."/>
            <person name="Wattiau P."/>
            <person name="Mast J."/>
            <person name="Ragimbeau C."/>
            <person name="Mossong J."/>
            <person name="Scheres J."/>
            <person name="Chanishvili N."/>
            <person name="Vaneechoutte M."/>
            <person name="Pirnay J.P."/>
        </authorList>
    </citation>
    <scope>NUCLEOTIDE SEQUENCE [LARGE SCALE GENOMIC DNA]</scope>
</reference>
<proteinExistence type="predicted"/>
<evidence type="ECO:0000256" key="3">
    <source>
        <dbReference type="ARBA" id="ARBA00023163"/>
    </source>
</evidence>
<dbReference type="GO" id="GO:0004519">
    <property type="term" value="F:endonuclease activity"/>
    <property type="evidence" value="ECO:0007669"/>
    <property type="project" value="UniProtKB-KW"/>
</dbReference>
<dbReference type="InterPro" id="IPR003615">
    <property type="entry name" value="HNH_nuc"/>
</dbReference>
<keyword evidence="3" id="KW-0804">Transcription</keyword>
<evidence type="ECO:0000256" key="2">
    <source>
        <dbReference type="ARBA" id="ARBA00023125"/>
    </source>
</evidence>
<dbReference type="EMBL" id="HE978309">
    <property type="protein sequence ID" value="CEO90666.1"/>
    <property type="molecule type" value="Genomic_DNA"/>
</dbReference>
<dbReference type="GeneID" id="23301315"/>
<dbReference type="GO" id="GO:0003700">
    <property type="term" value="F:DNA-binding transcription factor activity"/>
    <property type="evidence" value="ECO:0007669"/>
    <property type="project" value="InterPro"/>
</dbReference>
<dbReference type="InterPro" id="IPR036955">
    <property type="entry name" value="AP2/ERF_dom_sf"/>
</dbReference>
<accession>A0A0B7MRM7</accession>
<dbReference type="OrthoDB" id="21336at10239"/>
<dbReference type="InterPro" id="IPR016177">
    <property type="entry name" value="DNA-bd_dom_sf"/>
</dbReference>
<dbReference type="KEGG" id="vg:23301315"/>
<keyword evidence="5" id="KW-0378">Hydrolase</keyword>
<keyword evidence="5" id="KW-0540">Nuclease</keyword>
<dbReference type="Proteomes" id="UP000203896">
    <property type="component" value="Segment"/>
</dbReference>
<evidence type="ECO:0000313" key="6">
    <source>
        <dbReference type="Proteomes" id="UP000203896"/>
    </source>
</evidence>
<evidence type="ECO:0000259" key="4">
    <source>
        <dbReference type="PROSITE" id="PS51032"/>
    </source>
</evidence>
<dbReference type="SUPFAM" id="SSF54171">
    <property type="entry name" value="DNA-binding domain"/>
    <property type="match status" value="1"/>
</dbReference>
<name>A0A0B7MRM7_9CAUD</name>
<keyword evidence="6" id="KW-1185">Reference proteome</keyword>
<organism evidence="5 6">
    <name type="scientific">Enterobacteria phage GEC-3S</name>
    <dbReference type="NCBI Taxonomy" id="1222338"/>
    <lineage>
        <taxon>Viruses</taxon>
        <taxon>Duplodnaviria</taxon>
        <taxon>Heunggongvirae</taxon>
        <taxon>Uroviricota</taxon>
        <taxon>Caudoviricetes</taxon>
        <taxon>Pantevenvirales</taxon>
        <taxon>Straboviridae</taxon>
        <taxon>Krischvirus</taxon>
        <taxon>Krischvirus gec3s</taxon>
    </lineage>
</organism>
<protein>
    <submittedName>
        <fullName evidence="5">Putative HNH homing endonuclease</fullName>
    </submittedName>
</protein>